<dbReference type="Proteomes" id="UP000253370">
    <property type="component" value="Unassembled WGS sequence"/>
</dbReference>
<evidence type="ECO:0000313" key="3">
    <source>
        <dbReference type="Proteomes" id="UP000253370"/>
    </source>
</evidence>
<evidence type="ECO:0008006" key="4">
    <source>
        <dbReference type="Google" id="ProtNLM"/>
    </source>
</evidence>
<proteinExistence type="predicted"/>
<organism evidence="2 3">
    <name type="scientific">Rhodosalinus halophilus</name>
    <dbReference type="NCBI Taxonomy" id="2259333"/>
    <lineage>
        <taxon>Bacteria</taxon>
        <taxon>Pseudomonadati</taxon>
        <taxon>Pseudomonadota</taxon>
        <taxon>Alphaproteobacteria</taxon>
        <taxon>Rhodobacterales</taxon>
        <taxon>Paracoccaceae</taxon>
        <taxon>Rhodosalinus</taxon>
    </lineage>
</organism>
<dbReference type="AlphaFoldDB" id="A0A365UAX8"/>
<feature type="region of interest" description="Disordered" evidence="1">
    <location>
        <begin position="1"/>
        <end position="34"/>
    </location>
</feature>
<sequence length="346" mass="36965">MADTSHPRTLPTAPPAARFPVLPDLPEGPGAPRPVGIEVEFGALPPERAAEICEDRFGGDLRQVSASEWRLEGSRVGNLKIYLDSAWRPGGSDRAAEMGVAVARQVVPIEIVTEPLPQTRLPEIDALVAELAAAGAEGSRAHLLHGFGLHLNIALADPETGRDLLRVARAFALLEDWLRARDPLDLSRRVLPFTAPFPAAFVEALAALAPSDPPARLFDLIDAHLTSRNHGLDLMPAYAHLAPERFARHAAAAAGAVAARPAYHFRMPESRIGEPEWSLSYDWRRWWLVERVASENTLAARVAAARQEAAAASPFADRADEGAPVTQALGSFAALAPRGGPGPGAA</sequence>
<dbReference type="EMBL" id="QNTQ01000005">
    <property type="protein sequence ID" value="RBI86362.1"/>
    <property type="molecule type" value="Genomic_DNA"/>
</dbReference>
<protein>
    <recommendedName>
        <fullName evidence="4">Amidoligase enzyme</fullName>
    </recommendedName>
</protein>
<dbReference type="OrthoDB" id="5597599at2"/>
<dbReference type="InterPro" id="IPR022025">
    <property type="entry name" value="Amidoligase_2"/>
</dbReference>
<evidence type="ECO:0000256" key="1">
    <source>
        <dbReference type="SAM" id="MobiDB-lite"/>
    </source>
</evidence>
<dbReference type="RefSeq" id="WP_113288599.1">
    <property type="nucleotide sequence ID" value="NZ_QNTQ01000005.1"/>
</dbReference>
<accession>A0A365UAX8</accession>
<dbReference type="Pfam" id="PF12224">
    <property type="entry name" value="Amidoligase_2"/>
    <property type="match status" value="1"/>
</dbReference>
<evidence type="ECO:0000313" key="2">
    <source>
        <dbReference type="EMBL" id="RBI86362.1"/>
    </source>
</evidence>
<gene>
    <name evidence="2" type="ORF">DRV85_06335</name>
</gene>
<comment type="caution">
    <text evidence="2">The sequence shown here is derived from an EMBL/GenBank/DDBJ whole genome shotgun (WGS) entry which is preliminary data.</text>
</comment>
<name>A0A365UAX8_9RHOB</name>
<keyword evidence="3" id="KW-1185">Reference proteome</keyword>
<feature type="compositionally biased region" description="Low complexity" evidence="1">
    <location>
        <begin position="7"/>
        <end position="20"/>
    </location>
</feature>
<reference evidence="2 3" key="1">
    <citation type="submission" date="2018-07" db="EMBL/GenBank/DDBJ databases">
        <title>Rhodosalinus sp. strain E84T genomic sequence and assembly.</title>
        <authorList>
            <person name="Liu Z.-W."/>
            <person name="Lu D.-C."/>
        </authorList>
    </citation>
    <scope>NUCLEOTIDE SEQUENCE [LARGE SCALE GENOMIC DNA]</scope>
    <source>
        <strain evidence="2 3">E84</strain>
    </source>
</reference>